<evidence type="ECO:0000313" key="7">
    <source>
        <dbReference type="Proteomes" id="UP000193387"/>
    </source>
</evidence>
<evidence type="ECO:0000259" key="5">
    <source>
        <dbReference type="Pfam" id="PF00296"/>
    </source>
</evidence>
<dbReference type="GO" id="GO:0046306">
    <property type="term" value="P:alkanesulfonate catabolic process"/>
    <property type="evidence" value="ECO:0007669"/>
    <property type="project" value="TreeGrafter"/>
</dbReference>
<dbReference type="SUPFAM" id="SSF51679">
    <property type="entry name" value="Bacterial luciferase-like"/>
    <property type="match status" value="1"/>
</dbReference>
<evidence type="ECO:0000256" key="4">
    <source>
        <dbReference type="ARBA" id="ARBA00023033"/>
    </source>
</evidence>
<dbReference type="InterPro" id="IPR011251">
    <property type="entry name" value="Luciferase-like_dom"/>
</dbReference>
<dbReference type="Proteomes" id="UP000193387">
    <property type="component" value="Unassembled WGS sequence"/>
</dbReference>
<evidence type="ECO:0000256" key="3">
    <source>
        <dbReference type="ARBA" id="ARBA00023002"/>
    </source>
</evidence>
<evidence type="ECO:0000313" key="6">
    <source>
        <dbReference type="EMBL" id="ORW68089.1"/>
    </source>
</evidence>
<keyword evidence="1" id="KW-0285">Flavoprotein</keyword>
<protein>
    <recommendedName>
        <fullName evidence="5">Luciferase-like domain-containing protein</fullName>
    </recommendedName>
</protein>
<dbReference type="InterPro" id="IPR050172">
    <property type="entry name" value="SsuD_RutA_monooxygenase"/>
</dbReference>
<dbReference type="GO" id="GO:0008726">
    <property type="term" value="F:alkanesulfonate monooxygenase activity"/>
    <property type="evidence" value="ECO:0007669"/>
    <property type="project" value="TreeGrafter"/>
</dbReference>
<keyword evidence="3" id="KW-0560">Oxidoreductase</keyword>
<dbReference type="RefSeq" id="WP_085257611.1">
    <property type="nucleotide sequence ID" value="NZ_AP022573.1"/>
</dbReference>
<proteinExistence type="predicted"/>
<feature type="domain" description="Luciferase-like" evidence="5">
    <location>
        <begin position="16"/>
        <end position="240"/>
    </location>
</feature>
<evidence type="ECO:0000256" key="1">
    <source>
        <dbReference type="ARBA" id="ARBA00022630"/>
    </source>
</evidence>
<reference evidence="6 7" key="1">
    <citation type="submission" date="2016-01" db="EMBL/GenBank/DDBJ databases">
        <title>The new phylogeny of the genus Mycobacterium.</title>
        <authorList>
            <person name="Tarcisio F."/>
            <person name="Conor M."/>
            <person name="Antonella G."/>
            <person name="Elisabetta G."/>
            <person name="Giulia F.S."/>
            <person name="Sara T."/>
            <person name="Anna F."/>
            <person name="Clotilde B."/>
            <person name="Roberto B."/>
            <person name="Veronica D.S."/>
            <person name="Fabio R."/>
            <person name="Monica P."/>
            <person name="Olivier J."/>
            <person name="Enrico T."/>
            <person name="Nicola S."/>
        </authorList>
    </citation>
    <scope>NUCLEOTIDE SEQUENCE [LARGE SCALE GENOMIC DNA]</scope>
    <source>
        <strain evidence="6 7">DSM 44616</strain>
    </source>
</reference>
<dbReference type="InterPro" id="IPR036661">
    <property type="entry name" value="Luciferase-like_sf"/>
</dbReference>
<gene>
    <name evidence="6" type="ORF">AWC23_21915</name>
</gene>
<dbReference type="InterPro" id="IPR019921">
    <property type="entry name" value="Lucif-like_OxRdtase_Rv2161c"/>
</dbReference>
<organism evidence="6 7">
    <name type="scientific">Mycobacterium saskatchewanense</name>
    <dbReference type="NCBI Taxonomy" id="220927"/>
    <lineage>
        <taxon>Bacteria</taxon>
        <taxon>Bacillati</taxon>
        <taxon>Actinomycetota</taxon>
        <taxon>Actinomycetes</taxon>
        <taxon>Mycobacteriales</taxon>
        <taxon>Mycobacteriaceae</taxon>
        <taxon>Mycobacterium</taxon>
        <taxon>Mycobacterium simiae complex</taxon>
    </lineage>
</organism>
<comment type="caution">
    <text evidence="6">The sequence shown here is derived from an EMBL/GenBank/DDBJ whole genome shotgun (WGS) entry which is preliminary data.</text>
</comment>
<sequence length="295" mass="32959">MSPRLRFWNSVIHLPVTEMLPLAKHAEDLGFEGVMSPDHLVWWGEEITSKYPFNASGDVWWPEEAHWPDPWVSAAAMAAVTSRVRFGHHVYVLPLRDPINVAKAVATTAAVAGGRVVFAFGVGWMREEFDLVGQQFARRGRRTDEMLDVLKKLWTGERVSHHGEFYNFTNISMRPFPPESIPLIAGGHSESALRRAASRCDGWLGASRFTPDGLISIVDRLKEYRADAGREGMPFDILISLGKRDHNPDTLSKVADLGVTGLMVAPWTIFPNDRIDSLVGKMTAMDDFAKAFMTP</sequence>
<keyword evidence="4" id="KW-0503">Monooxygenase</keyword>
<name>A0AAJ3NME0_9MYCO</name>
<dbReference type="Gene3D" id="3.20.20.30">
    <property type="entry name" value="Luciferase-like domain"/>
    <property type="match status" value="1"/>
</dbReference>
<dbReference type="PANTHER" id="PTHR42847:SF4">
    <property type="entry name" value="ALKANESULFONATE MONOOXYGENASE-RELATED"/>
    <property type="match status" value="1"/>
</dbReference>
<dbReference type="NCBIfam" id="TIGR03619">
    <property type="entry name" value="F420_Rv2161c"/>
    <property type="match status" value="1"/>
</dbReference>
<accession>A0AAJ3NME0</accession>
<keyword evidence="2" id="KW-0288">FMN</keyword>
<dbReference type="Pfam" id="PF00296">
    <property type="entry name" value="Bac_luciferase"/>
    <property type="match status" value="1"/>
</dbReference>
<dbReference type="PANTHER" id="PTHR42847">
    <property type="entry name" value="ALKANESULFONATE MONOOXYGENASE"/>
    <property type="match status" value="1"/>
</dbReference>
<keyword evidence="7" id="KW-1185">Reference proteome</keyword>
<evidence type="ECO:0000256" key="2">
    <source>
        <dbReference type="ARBA" id="ARBA00022643"/>
    </source>
</evidence>
<dbReference type="EMBL" id="LQPR01000055">
    <property type="protein sequence ID" value="ORW68089.1"/>
    <property type="molecule type" value="Genomic_DNA"/>
</dbReference>
<dbReference type="AlphaFoldDB" id="A0AAJ3NME0"/>